<protein>
    <submittedName>
        <fullName evidence="1">Uncharacterized protein</fullName>
    </submittedName>
</protein>
<comment type="caution">
    <text evidence="1">The sequence shown here is derived from an EMBL/GenBank/DDBJ whole genome shotgun (WGS) entry which is preliminary data.</text>
</comment>
<name>N8YQL5_ACIBZ</name>
<dbReference type="HOGENOM" id="CLU_170095_0_0_6"/>
<organism evidence="1 2">
    <name type="scientific">Acinetobacter bereziniae NIPH 3</name>
    <dbReference type="NCBI Taxonomy" id="1217651"/>
    <lineage>
        <taxon>Bacteria</taxon>
        <taxon>Pseudomonadati</taxon>
        <taxon>Pseudomonadota</taxon>
        <taxon>Gammaproteobacteria</taxon>
        <taxon>Moraxellales</taxon>
        <taxon>Moraxellaceae</taxon>
        <taxon>Acinetobacter</taxon>
    </lineage>
</organism>
<evidence type="ECO:0000313" key="1">
    <source>
        <dbReference type="EMBL" id="ENV21873.1"/>
    </source>
</evidence>
<gene>
    <name evidence="1" type="ORF">F963_02266</name>
</gene>
<dbReference type="RefSeq" id="WP_004830780.1">
    <property type="nucleotide sequence ID" value="NZ_KB849468.1"/>
</dbReference>
<accession>N8YQL5</accession>
<evidence type="ECO:0000313" key="2">
    <source>
        <dbReference type="Proteomes" id="UP000013270"/>
    </source>
</evidence>
<dbReference type="Proteomes" id="UP000013270">
    <property type="component" value="Unassembled WGS sequence"/>
</dbReference>
<proteinExistence type="predicted"/>
<sequence>MKILVLALISAILIIGFIIFKSKKTKPSNLKDLIKKTFPKHTIIEKFGTVMICEINHRNEPDELVFIRINPSKKKNINKTGRRLNAEYPAVPTARELKIDFQKHLR</sequence>
<dbReference type="AlphaFoldDB" id="N8YQL5"/>
<dbReference type="EMBL" id="APPK01000036">
    <property type="protein sequence ID" value="ENV21873.1"/>
    <property type="molecule type" value="Genomic_DNA"/>
</dbReference>
<reference evidence="1 2" key="1">
    <citation type="submission" date="2013-02" db="EMBL/GenBank/DDBJ databases">
        <title>The Genome Sequence of Acinetobacter bereziniae NIPH 3.</title>
        <authorList>
            <consortium name="The Broad Institute Genome Sequencing Platform"/>
            <consortium name="The Broad Institute Genome Sequencing Center for Infectious Disease"/>
            <person name="Cerqueira G."/>
            <person name="Feldgarden M."/>
            <person name="Courvalin P."/>
            <person name="Perichon B."/>
            <person name="Grillot-Courvalin C."/>
            <person name="Clermont D."/>
            <person name="Rocha E."/>
            <person name="Yoon E.-J."/>
            <person name="Nemec A."/>
            <person name="Walker B."/>
            <person name="Young S.K."/>
            <person name="Zeng Q."/>
            <person name="Gargeya S."/>
            <person name="Fitzgerald M."/>
            <person name="Haas B."/>
            <person name="Abouelleil A."/>
            <person name="Alvarado L."/>
            <person name="Arachchi H.M."/>
            <person name="Berlin A.M."/>
            <person name="Chapman S.B."/>
            <person name="Dewar J."/>
            <person name="Goldberg J."/>
            <person name="Griggs A."/>
            <person name="Gujja S."/>
            <person name="Hansen M."/>
            <person name="Howarth C."/>
            <person name="Imamovic A."/>
            <person name="Larimer J."/>
            <person name="McCowan C."/>
            <person name="Murphy C."/>
            <person name="Neiman D."/>
            <person name="Pearson M."/>
            <person name="Priest M."/>
            <person name="Roberts A."/>
            <person name="Saif S."/>
            <person name="Shea T."/>
            <person name="Sisk P."/>
            <person name="Sykes S."/>
            <person name="Wortman J."/>
            <person name="Nusbaum C."/>
            <person name="Birren B."/>
        </authorList>
    </citation>
    <scope>NUCLEOTIDE SEQUENCE [LARGE SCALE GENOMIC DNA]</scope>
    <source>
        <strain evidence="1 2">NIPH 3</strain>
    </source>
</reference>